<keyword evidence="1" id="KW-1185">Reference proteome</keyword>
<sequence length="496" mass="56449">MRRMRWAVDGGGLELDAETPVTMEGTARAVPGDPLPLGISRGVRITRPKQFDFMHRFMSLPLVPSYSGDVDNGGQGFLFHHNHNLHLRENWTLSLLEQFHVQKIFSFIKEKASDHLNKASWSKNIMSNIHDMFSFGLGTELWFPSDSSLLVETYNIKERNSRQKLFFNHEFSQHNLQLEAACPALYVDQDGTYWDVPLSMGIDLASVASPSGINYHLSLQHNSGQPKPLSCSQKSQIPLSLLPGLCAKTVISIRRFVDFWRKKEGKLKMVQPYDAFLSDPHVSASGTIGAVVSASLGENSTRILVKDGLQQHESLNLCFEKQNFALIGDLFATISCTAQHGNFQRLFFDLTRIHARLDFPSGSSFLSVAARVAKQFYHSQRPEPELFCAICPQLTVSLQQQLIGPFSFRADSRIVWQIRRICQNHSWYLAEARINKRHSKNCENGHYTEIWIRKICLLQISITMVLSGKSEYAVFKLREMWDSGKRHDALRGWYSK</sequence>
<organism evidence="1 2">
    <name type="scientific">Dioscorea cayennensis subsp. rotundata</name>
    <name type="common">White Guinea yam</name>
    <name type="synonym">Dioscorea rotundata</name>
    <dbReference type="NCBI Taxonomy" id="55577"/>
    <lineage>
        <taxon>Eukaryota</taxon>
        <taxon>Viridiplantae</taxon>
        <taxon>Streptophyta</taxon>
        <taxon>Embryophyta</taxon>
        <taxon>Tracheophyta</taxon>
        <taxon>Spermatophyta</taxon>
        <taxon>Magnoliopsida</taxon>
        <taxon>Liliopsida</taxon>
        <taxon>Dioscoreales</taxon>
        <taxon>Dioscoreaceae</taxon>
        <taxon>Dioscorea</taxon>
    </lineage>
</organism>
<reference evidence="2" key="1">
    <citation type="submission" date="2025-08" db="UniProtKB">
        <authorList>
            <consortium name="RefSeq"/>
        </authorList>
    </citation>
    <scope>IDENTIFICATION</scope>
</reference>
<dbReference type="GO" id="GO:0034196">
    <property type="term" value="P:acylglycerol transport"/>
    <property type="evidence" value="ECO:0007669"/>
    <property type="project" value="InterPro"/>
</dbReference>
<proteinExistence type="predicted"/>
<dbReference type="Proteomes" id="UP001515500">
    <property type="component" value="Chromosome 7"/>
</dbReference>
<dbReference type="RefSeq" id="XP_039128423.1">
    <property type="nucleotide sequence ID" value="XM_039272489.1"/>
</dbReference>
<accession>A0AB40BLZ3</accession>
<gene>
    <name evidence="2" type="primary">LOC120264667</name>
</gene>
<name>A0AB40BLZ3_DIOCR</name>
<dbReference type="GO" id="GO:1990052">
    <property type="term" value="P:ER to chloroplast lipid transport"/>
    <property type="evidence" value="ECO:0007669"/>
    <property type="project" value="InterPro"/>
</dbReference>
<dbReference type="GO" id="GO:0009941">
    <property type="term" value="C:chloroplast envelope"/>
    <property type="evidence" value="ECO:0007669"/>
    <property type="project" value="TreeGrafter"/>
</dbReference>
<dbReference type="AlphaFoldDB" id="A0AB40BLZ3"/>
<dbReference type="GO" id="GO:0070300">
    <property type="term" value="F:phosphatidic acid binding"/>
    <property type="evidence" value="ECO:0007669"/>
    <property type="project" value="InterPro"/>
</dbReference>
<dbReference type="GeneID" id="120264667"/>
<dbReference type="InterPro" id="IPR044160">
    <property type="entry name" value="TGD4-like"/>
</dbReference>
<evidence type="ECO:0000313" key="1">
    <source>
        <dbReference type="Proteomes" id="UP001515500"/>
    </source>
</evidence>
<evidence type="ECO:0000313" key="2">
    <source>
        <dbReference type="RefSeq" id="XP_039128423.1"/>
    </source>
</evidence>
<dbReference type="PANTHER" id="PTHR34954:SF4">
    <property type="entry name" value="PROTEIN TRIGALACTOSYLDIACYLGLYCEROL 4, CHLOROPLASTIC"/>
    <property type="match status" value="1"/>
</dbReference>
<protein>
    <submittedName>
        <fullName evidence="2">LOW QUALITY PROTEIN: protein TRIGALACTOSYLDIACYLGLYCEROL 4, chloroplastic-like</fullName>
    </submittedName>
</protein>
<dbReference type="PANTHER" id="PTHR34954">
    <property type="entry name" value="EXPRESSED PROTEIN"/>
    <property type="match status" value="1"/>
</dbReference>